<dbReference type="InterPro" id="IPR036890">
    <property type="entry name" value="HATPase_C_sf"/>
</dbReference>
<dbReference type="Pfam" id="PF01590">
    <property type="entry name" value="GAF"/>
    <property type="match status" value="1"/>
</dbReference>
<dbReference type="EC" id="2.7.13.3" evidence="2"/>
<dbReference type="InterPro" id="IPR003594">
    <property type="entry name" value="HATPase_dom"/>
</dbReference>
<evidence type="ECO:0000259" key="7">
    <source>
        <dbReference type="PROSITE" id="PS50109"/>
    </source>
</evidence>
<evidence type="ECO:0000256" key="1">
    <source>
        <dbReference type="ARBA" id="ARBA00000085"/>
    </source>
</evidence>
<evidence type="ECO:0000256" key="5">
    <source>
        <dbReference type="ARBA" id="ARBA00022777"/>
    </source>
</evidence>
<dbReference type="InterPro" id="IPR004358">
    <property type="entry name" value="Sig_transdc_His_kin-like_C"/>
</dbReference>
<accession>A0AAE3RCE5</accession>
<dbReference type="Proteomes" id="UP001232063">
    <property type="component" value="Unassembled WGS sequence"/>
</dbReference>
<dbReference type="PRINTS" id="PR00344">
    <property type="entry name" value="BCTRLSENSOR"/>
</dbReference>
<keyword evidence="8" id="KW-0067">ATP-binding</keyword>
<comment type="catalytic activity">
    <reaction evidence="1">
        <text>ATP + protein L-histidine = ADP + protein N-phospho-L-histidine.</text>
        <dbReference type="EC" id="2.7.13.3"/>
    </reaction>
</comment>
<keyword evidence="9" id="KW-1185">Reference proteome</keyword>
<dbReference type="GO" id="GO:0005524">
    <property type="term" value="F:ATP binding"/>
    <property type="evidence" value="ECO:0007669"/>
    <property type="project" value="UniProtKB-KW"/>
</dbReference>
<dbReference type="PANTHER" id="PTHR43304">
    <property type="entry name" value="PHYTOCHROME-LIKE PROTEIN CPH1"/>
    <property type="match status" value="1"/>
</dbReference>
<evidence type="ECO:0000256" key="3">
    <source>
        <dbReference type="ARBA" id="ARBA00022553"/>
    </source>
</evidence>
<protein>
    <recommendedName>
        <fullName evidence="2">histidine kinase</fullName>
        <ecNumber evidence="2">2.7.13.3</ecNumber>
    </recommendedName>
</protein>
<dbReference type="EMBL" id="JASJOU010000018">
    <property type="protein sequence ID" value="MDJ1505872.1"/>
    <property type="molecule type" value="Genomic_DNA"/>
</dbReference>
<keyword evidence="8" id="KW-0547">Nucleotide-binding</keyword>
<dbReference type="AlphaFoldDB" id="A0AAE3RCE5"/>
<gene>
    <name evidence="8" type="ORF">QNI22_34765</name>
</gene>
<dbReference type="InterPro" id="IPR036097">
    <property type="entry name" value="HisK_dim/P_sf"/>
</dbReference>
<dbReference type="Gene3D" id="3.30.565.10">
    <property type="entry name" value="Histidine kinase-like ATPase, C-terminal domain"/>
    <property type="match status" value="1"/>
</dbReference>
<dbReference type="InterPro" id="IPR029016">
    <property type="entry name" value="GAF-like_dom_sf"/>
</dbReference>
<dbReference type="GO" id="GO:0000155">
    <property type="term" value="F:phosphorelay sensor kinase activity"/>
    <property type="evidence" value="ECO:0007669"/>
    <property type="project" value="InterPro"/>
</dbReference>
<dbReference type="SUPFAM" id="SSF55781">
    <property type="entry name" value="GAF domain-like"/>
    <property type="match status" value="1"/>
</dbReference>
<dbReference type="PROSITE" id="PS50109">
    <property type="entry name" value="HIS_KIN"/>
    <property type="match status" value="1"/>
</dbReference>
<keyword evidence="4" id="KW-0808">Transferase</keyword>
<dbReference type="InterPro" id="IPR003018">
    <property type="entry name" value="GAF"/>
</dbReference>
<proteinExistence type="predicted"/>
<evidence type="ECO:0000313" key="9">
    <source>
        <dbReference type="Proteomes" id="UP001232063"/>
    </source>
</evidence>
<evidence type="ECO:0000256" key="2">
    <source>
        <dbReference type="ARBA" id="ARBA00012438"/>
    </source>
</evidence>
<evidence type="ECO:0000313" key="8">
    <source>
        <dbReference type="EMBL" id="MDJ1505872.1"/>
    </source>
</evidence>
<reference evidence="8" key="1">
    <citation type="submission" date="2023-05" db="EMBL/GenBank/DDBJ databases">
        <authorList>
            <person name="Zhang X."/>
        </authorList>
    </citation>
    <scope>NUCLEOTIDE SEQUENCE</scope>
    <source>
        <strain evidence="8">BD1B2-1</strain>
    </source>
</reference>
<feature type="domain" description="Histidine kinase" evidence="7">
    <location>
        <begin position="187"/>
        <end position="415"/>
    </location>
</feature>
<dbReference type="Pfam" id="PF02518">
    <property type="entry name" value="HATPase_c"/>
    <property type="match status" value="1"/>
</dbReference>
<comment type="caution">
    <text evidence="8">The sequence shown here is derived from an EMBL/GenBank/DDBJ whole genome shotgun (WGS) entry which is preliminary data.</text>
</comment>
<evidence type="ECO:0000256" key="4">
    <source>
        <dbReference type="ARBA" id="ARBA00022679"/>
    </source>
</evidence>
<dbReference type="PANTHER" id="PTHR43304:SF1">
    <property type="entry name" value="PAC DOMAIN-CONTAINING PROTEIN"/>
    <property type="match status" value="1"/>
</dbReference>
<dbReference type="Gene3D" id="3.30.450.40">
    <property type="match status" value="1"/>
</dbReference>
<organism evidence="8 9">
    <name type="scientific">Xanthocytophaga agilis</name>
    <dbReference type="NCBI Taxonomy" id="3048010"/>
    <lineage>
        <taxon>Bacteria</taxon>
        <taxon>Pseudomonadati</taxon>
        <taxon>Bacteroidota</taxon>
        <taxon>Cytophagia</taxon>
        <taxon>Cytophagales</taxon>
        <taxon>Rhodocytophagaceae</taxon>
        <taxon>Xanthocytophaga</taxon>
    </lineage>
</organism>
<keyword evidence="6" id="KW-0175">Coiled coil</keyword>
<dbReference type="SMART" id="SM00387">
    <property type="entry name" value="HATPase_c"/>
    <property type="match status" value="1"/>
</dbReference>
<feature type="coiled-coil region" evidence="6">
    <location>
        <begin position="160"/>
        <end position="187"/>
    </location>
</feature>
<sequence>MDSELRSLRTDVEKVKQIPIIQNLLEVVCKTTGMGFAAVARVTAERWMACCVHDEIAFGLKSGEELPIQTTICQEVRHDNQAIAIDHVSQHDYFCNHPTPKLYGFESYISVPILLKNGEFFGTLFAIDPKPALLNNPGTIGMFSLFANLISLHLQNMGLFDKDNNQINNLHRQLKDAQEENRRYQFISNHNLQEPLRHLRMFTTMLIEATEQNENEKAKLLALKIHTKAQRFTKMVSDLSRYSSFANTQNNFEKVDLNQLIQEILGQLQTELKQKSTLITLENLPVIEAVRPQLSQLFTHLIRNAIRFAKPEQAAQIHISVVQTFESELGIYEMMGNDSKFVEICVNDKGVGIPQLQQEKIFDILNPLSYDQVLENRDITLSDCRRIVRSHQGSISVKSEPGIETTFSIILPLTQE</sequence>
<keyword evidence="3" id="KW-0597">Phosphoprotein</keyword>
<evidence type="ECO:0000256" key="6">
    <source>
        <dbReference type="SAM" id="Coils"/>
    </source>
</evidence>
<dbReference type="InterPro" id="IPR005467">
    <property type="entry name" value="His_kinase_dom"/>
</dbReference>
<dbReference type="InterPro" id="IPR052162">
    <property type="entry name" value="Sensor_kinase/Photoreceptor"/>
</dbReference>
<dbReference type="RefSeq" id="WP_314518388.1">
    <property type="nucleotide sequence ID" value="NZ_JASJOU010000018.1"/>
</dbReference>
<name>A0AAE3RCE5_9BACT</name>
<dbReference type="SUPFAM" id="SSF55874">
    <property type="entry name" value="ATPase domain of HSP90 chaperone/DNA topoisomerase II/histidine kinase"/>
    <property type="match status" value="1"/>
</dbReference>
<dbReference type="SMART" id="SM00065">
    <property type="entry name" value="GAF"/>
    <property type="match status" value="1"/>
</dbReference>
<dbReference type="SUPFAM" id="SSF47384">
    <property type="entry name" value="Homodimeric domain of signal transducing histidine kinase"/>
    <property type="match status" value="1"/>
</dbReference>
<keyword evidence="5" id="KW-0418">Kinase</keyword>